<accession>A0A2A2ZB14</accession>
<evidence type="ECO:0008006" key="3">
    <source>
        <dbReference type="Google" id="ProtNLM"/>
    </source>
</evidence>
<gene>
    <name evidence="1" type="ORF">CKJ66_28030</name>
</gene>
<name>A0A2A2ZB14_MYCAV</name>
<dbReference type="Proteomes" id="UP000217768">
    <property type="component" value="Unassembled WGS sequence"/>
</dbReference>
<evidence type="ECO:0000313" key="1">
    <source>
        <dbReference type="EMBL" id="PBA23550.1"/>
    </source>
</evidence>
<dbReference type="EMBL" id="NSFD01000063">
    <property type="protein sequence ID" value="PBA23550.1"/>
    <property type="molecule type" value="Genomic_DNA"/>
</dbReference>
<organism evidence="1 2">
    <name type="scientific">Mycobacterium avium</name>
    <dbReference type="NCBI Taxonomy" id="1764"/>
    <lineage>
        <taxon>Bacteria</taxon>
        <taxon>Bacillati</taxon>
        <taxon>Actinomycetota</taxon>
        <taxon>Actinomycetes</taxon>
        <taxon>Mycobacteriales</taxon>
        <taxon>Mycobacteriaceae</taxon>
        <taxon>Mycobacterium</taxon>
        <taxon>Mycobacterium avium complex (MAC)</taxon>
    </lineage>
</organism>
<proteinExistence type="predicted"/>
<protein>
    <recommendedName>
        <fullName evidence="3">AbiEi antitoxin C-terminal domain-containing protein</fullName>
    </recommendedName>
</protein>
<reference evidence="1 2" key="1">
    <citation type="submission" date="2017-08" db="EMBL/GenBank/DDBJ databases">
        <title>Phylogenetic analysis of Mycobacterium avium complex whole genomes.</title>
        <authorList>
            <person name="Caverly L.J."/>
            <person name="Spilker T."/>
            <person name="Lipuma J."/>
        </authorList>
    </citation>
    <scope>NUCLEOTIDE SEQUENCE [LARGE SCALE GENOMIC DNA]</scope>
    <source>
        <strain evidence="1 2">FLAC0165</strain>
    </source>
</reference>
<sequence length="215" mass="22530">MFTTEQAHRLGLTSDQMAELGAAHRISRTETPGVYRFAGVPMDVTLDALRATWLSLDPAALASERIAALRSGGPGAIVSHVSAAHYVYELGTLHPARLDYTVPAAPEASSPRVEFHVAECWSPPWQLVGGLPVTPVPQTIADVYRDGIDGGHLGDILRDVLARALADVRVVAAELDPWASGQTGRDVVMHALAVVGAPASVAAGNELLFSGVGGN</sequence>
<comment type="caution">
    <text evidence="1">The sequence shown here is derived from an EMBL/GenBank/DDBJ whole genome shotgun (WGS) entry which is preliminary data.</text>
</comment>
<dbReference type="AlphaFoldDB" id="A0A2A2ZB14"/>
<evidence type="ECO:0000313" key="2">
    <source>
        <dbReference type="Proteomes" id="UP000217768"/>
    </source>
</evidence>